<sequence length="453" mass="52552">MKIKDKLQWPRFIILIPVLALINIMLAEPIFGYEGHSVPTEVPGDYDGKWYGVYCPELTKGDLVGLPYGDAFPNQAIMSSWGYKAKPIEGIKDLIPEMWYDICTHPDLWGETRINETAFIPRDKYPGDQQQLMMKFTEQNKGTARVDERGHLINYKNGHPFPGSTNGVEIAWNFVNSLNYGQSMYANFYVGITDKKGGKRYSKADQNYFWMKGRIHGENIPNYEPNPNNYLWLQAMGFTYPYDLKGIVILTYRYDDPDREDDQWMYITSLRRVRRMSASQRWDKLPGGQDITYDAATGFQGKPTNYEWKYLGRKVLLCSRQAKDELQEIKDKPGGGTADQLYQRVNTVMLEYVPKIVSSVSKAVMYLDPETYACYYADFLDRRGRPYLFYNHCWAVDKSGVMFPIGFFVGDVQRIHSSNNYTYYVIVDLDAEKKGITPSYYNMENLRNVYKGR</sequence>
<dbReference type="AlphaFoldDB" id="A0A445N181"/>
<reference evidence="2" key="1">
    <citation type="submission" date="2018-01" db="EMBL/GenBank/DDBJ databases">
        <authorList>
            <person name="Regsiter A."/>
            <person name="William W."/>
        </authorList>
    </citation>
    <scope>NUCLEOTIDE SEQUENCE</scope>
    <source>
        <strain evidence="2">TRIP AH-1</strain>
    </source>
</reference>
<proteinExistence type="predicted"/>
<feature type="transmembrane region" description="Helical" evidence="1">
    <location>
        <begin position="12"/>
        <end position="33"/>
    </location>
</feature>
<evidence type="ECO:0000256" key="1">
    <source>
        <dbReference type="SAM" id="Phobius"/>
    </source>
</evidence>
<keyword evidence="1" id="KW-0472">Membrane</keyword>
<evidence type="ECO:0008006" key="3">
    <source>
        <dbReference type="Google" id="ProtNLM"/>
    </source>
</evidence>
<protein>
    <recommendedName>
        <fullName evidence="3">DUF1329 domain-containing protein</fullName>
    </recommendedName>
</protein>
<keyword evidence="1" id="KW-1133">Transmembrane helix</keyword>
<dbReference type="InterPro" id="IPR010752">
    <property type="entry name" value="DUF1329"/>
</dbReference>
<organism evidence="2">
    <name type="scientific">uncultured Desulfobacterium sp</name>
    <dbReference type="NCBI Taxonomy" id="201089"/>
    <lineage>
        <taxon>Bacteria</taxon>
        <taxon>Pseudomonadati</taxon>
        <taxon>Thermodesulfobacteriota</taxon>
        <taxon>Desulfobacteria</taxon>
        <taxon>Desulfobacterales</taxon>
        <taxon>Desulfobacteriaceae</taxon>
        <taxon>Desulfobacterium</taxon>
        <taxon>environmental samples</taxon>
    </lineage>
</organism>
<dbReference type="CDD" id="cd16329">
    <property type="entry name" value="LolA_like"/>
    <property type="match status" value="1"/>
</dbReference>
<accession>A0A445N181</accession>
<dbReference type="Pfam" id="PF07044">
    <property type="entry name" value="DUF1329"/>
    <property type="match status" value="1"/>
</dbReference>
<dbReference type="EMBL" id="OJIN01000206">
    <property type="protein sequence ID" value="SPD75449.1"/>
    <property type="molecule type" value="Genomic_DNA"/>
</dbReference>
<gene>
    <name evidence="2" type="ORF">PITCH_A620003</name>
</gene>
<dbReference type="Gene3D" id="2.50.20.10">
    <property type="entry name" value="Lipoprotein localisation LolA/LolB/LppX"/>
    <property type="match status" value="1"/>
</dbReference>
<name>A0A445N181_9BACT</name>
<evidence type="ECO:0000313" key="2">
    <source>
        <dbReference type="EMBL" id="SPD75449.1"/>
    </source>
</evidence>
<keyword evidence="1" id="KW-0812">Transmembrane</keyword>